<keyword evidence="2" id="KW-1185">Reference proteome</keyword>
<dbReference type="EMBL" id="ADBJ01000010">
    <property type="protein sequence ID" value="EFA83859.1"/>
    <property type="molecule type" value="Genomic_DNA"/>
</dbReference>
<dbReference type="Gene3D" id="3.80.10.10">
    <property type="entry name" value="Ribonuclease Inhibitor"/>
    <property type="match status" value="1"/>
</dbReference>
<dbReference type="RefSeq" id="XP_020435976.1">
    <property type="nucleotide sequence ID" value="XM_020573904.1"/>
</dbReference>
<dbReference type="PANTHER" id="PTHR32134">
    <property type="entry name" value="FNIP REPEAT-CONTAINING PROTEIN"/>
    <property type="match status" value="1"/>
</dbReference>
<dbReference type="AlphaFoldDB" id="D3B3G1"/>
<reference evidence="1 2" key="1">
    <citation type="journal article" date="2011" name="Genome Res.">
        <title>Phylogeny-wide analysis of social amoeba genomes highlights ancient origins for complex intercellular communication.</title>
        <authorList>
            <person name="Heidel A.J."/>
            <person name="Lawal H.M."/>
            <person name="Felder M."/>
            <person name="Schilde C."/>
            <person name="Helps N.R."/>
            <person name="Tunggal B."/>
            <person name="Rivero F."/>
            <person name="John U."/>
            <person name="Schleicher M."/>
            <person name="Eichinger L."/>
            <person name="Platzer M."/>
            <person name="Noegel A.A."/>
            <person name="Schaap P."/>
            <person name="Gloeckner G."/>
        </authorList>
    </citation>
    <scope>NUCLEOTIDE SEQUENCE [LARGE SCALE GENOMIC DNA]</scope>
    <source>
        <strain evidence="2">ATCC 26659 / Pp 5 / PN500</strain>
    </source>
</reference>
<dbReference type="SUPFAM" id="SSF52058">
    <property type="entry name" value="L domain-like"/>
    <property type="match status" value="1"/>
</dbReference>
<evidence type="ECO:0000313" key="1">
    <source>
        <dbReference type="EMBL" id="EFA83859.1"/>
    </source>
</evidence>
<sequence>MKLKNIKGCVYSEYFDYSTYMDGNPNIEIPPDVGQLVVLDKTIKYIPNLSQTNVTSMSISMLEPEQELYIEPGSLPHSLKSLTLSVKIQDTLEPGLFPEGLQSITIDDRNNQFFKPNVLPESLESLQLLSEYDKPFESGSLPSRLKTLTILFLMGNQDLSHLPKSLECIEFGEINTFKLLPDFNQFHRLATLQNFQFEHIHLVPPTVRRQSILAPSNLSVYIYWNI</sequence>
<accession>D3B3G1</accession>
<comment type="caution">
    <text evidence="1">The sequence shown here is derived from an EMBL/GenBank/DDBJ whole genome shotgun (WGS) entry which is preliminary data.</text>
</comment>
<dbReference type="Pfam" id="PF05725">
    <property type="entry name" value="FNIP"/>
    <property type="match status" value="1"/>
</dbReference>
<dbReference type="InterPro" id="IPR032675">
    <property type="entry name" value="LRR_dom_sf"/>
</dbReference>
<dbReference type="PANTHER" id="PTHR32134:SF92">
    <property type="entry name" value="FNIP REPEAT-CONTAINING PROTEIN"/>
    <property type="match status" value="1"/>
</dbReference>
<dbReference type="InterPro" id="IPR051251">
    <property type="entry name" value="STK_FNIP-Repeat"/>
</dbReference>
<dbReference type="GeneID" id="31358452"/>
<protein>
    <submittedName>
        <fullName evidence="1">Uncharacterized protein</fullName>
    </submittedName>
</protein>
<dbReference type="InParanoid" id="D3B3G1"/>
<gene>
    <name evidence="1" type="ORF">PPL_02929</name>
</gene>
<dbReference type="InterPro" id="IPR008615">
    <property type="entry name" value="FNIP"/>
</dbReference>
<proteinExistence type="predicted"/>
<dbReference type="Proteomes" id="UP000001396">
    <property type="component" value="Unassembled WGS sequence"/>
</dbReference>
<evidence type="ECO:0000313" key="2">
    <source>
        <dbReference type="Proteomes" id="UP000001396"/>
    </source>
</evidence>
<name>D3B3G1_HETP5</name>
<organism evidence="1 2">
    <name type="scientific">Heterostelium pallidum (strain ATCC 26659 / Pp 5 / PN500)</name>
    <name type="common">Cellular slime mold</name>
    <name type="synonym">Polysphondylium pallidum</name>
    <dbReference type="NCBI Taxonomy" id="670386"/>
    <lineage>
        <taxon>Eukaryota</taxon>
        <taxon>Amoebozoa</taxon>
        <taxon>Evosea</taxon>
        <taxon>Eumycetozoa</taxon>
        <taxon>Dictyostelia</taxon>
        <taxon>Acytosteliales</taxon>
        <taxon>Acytosteliaceae</taxon>
        <taxon>Heterostelium</taxon>
    </lineage>
</organism>